<dbReference type="Gene3D" id="3.30.420.10">
    <property type="entry name" value="Ribonuclease H-like superfamily/Ribonuclease H"/>
    <property type="match status" value="1"/>
</dbReference>
<dbReference type="EMBL" id="CABPRJ010001477">
    <property type="protein sequence ID" value="VVC38506.1"/>
    <property type="molecule type" value="Genomic_DNA"/>
</dbReference>
<dbReference type="AlphaFoldDB" id="A0A5E4N5S4"/>
<evidence type="ECO:0000313" key="1">
    <source>
        <dbReference type="EMBL" id="VVC38506.1"/>
    </source>
</evidence>
<sequence>MSHHIAKLVKESIEALSWEILSYAAYSPDLTPSNYYFLHRWDTHLPSSASLLTKMYKNGSITGSPEKINNFLAEDSQITRQMGK</sequence>
<keyword evidence="2" id="KW-1185">Reference proteome</keyword>
<dbReference type="InterPro" id="IPR036397">
    <property type="entry name" value="RNaseH_sf"/>
</dbReference>
<protein>
    <submittedName>
        <fullName evidence="1">Uncharacterized protein</fullName>
    </submittedName>
</protein>
<accession>A0A5E4N5S4</accession>
<dbReference type="Proteomes" id="UP000325440">
    <property type="component" value="Unassembled WGS sequence"/>
</dbReference>
<feature type="non-terminal residue" evidence="1">
    <location>
        <position position="84"/>
    </location>
</feature>
<reference evidence="1 2" key="1">
    <citation type="submission" date="2019-08" db="EMBL/GenBank/DDBJ databases">
        <authorList>
            <person name="Alioto T."/>
            <person name="Alioto T."/>
            <person name="Gomez Garrido J."/>
        </authorList>
    </citation>
    <scope>NUCLEOTIDE SEQUENCE [LARGE SCALE GENOMIC DNA]</scope>
</reference>
<evidence type="ECO:0000313" key="2">
    <source>
        <dbReference type="Proteomes" id="UP000325440"/>
    </source>
</evidence>
<name>A0A5E4N5S4_9HEMI</name>
<proteinExistence type="predicted"/>
<dbReference type="OrthoDB" id="8117569at2759"/>
<organism evidence="1 2">
    <name type="scientific">Cinara cedri</name>
    <dbReference type="NCBI Taxonomy" id="506608"/>
    <lineage>
        <taxon>Eukaryota</taxon>
        <taxon>Metazoa</taxon>
        <taxon>Ecdysozoa</taxon>
        <taxon>Arthropoda</taxon>
        <taxon>Hexapoda</taxon>
        <taxon>Insecta</taxon>
        <taxon>Pterygota</taxon>
        <taxon>Neoptera</taxon>
        <taxon>Paraneoptera</taxon>
        <taxon>Hemiptera</taxon>
        <taxon>Sternorrhyncha</taxon>
        <taxon>Aphidomorpha</taxon>
        <taxon>Aphidoidea</taxon>
        <taxon>Aphididae</taxon>
        <taxon>Lachninae</taxon>
        <taxon>Cinara</taxon>
    </lineage>
</organism>
<gene>
    <name evidence="1" type="ORF">CINCED_3A020530</name>
</gene>
<dbReference type="GO" id="GO:0003676">
    <property type="term" value="F:nucleic acid binding"/>
    <property type="evidence" value="ECO:0007669"/>
    <property type="project" value="InterPro"/>
</dbReference>